<reference evidence="3" key="1">
    <citation type="submission" date="2018-05" db="EMBL/GenBank/DDBJ databases">
        <authorList>
            <person name="Lanie J.A."/>
            <person name="Ng W.-L."/>
            <person name="Kazmierczak K.M."/>
            <person name="Andrzejewski T.M."/>
            <person name="Davidsen T.M."/>
            <person name="Wayne K.J."/>
            <person name="Tettelin H."/>
            <person name="Glass J.I."/>
            <person name="Rusch D."/>
            <person name="Podicherti R."/>
            <person name="Tsui H.-C.T."/>
            <person name="Winkler M.E."/>
        </authorList>
    </citation>
    <scope>NUCLEOTIDE SEQUENCE</scope>
</reference>
<feature type="domain" description="YjeF C-terminal" evidence="2">
    <location>
        <begin position="1"/>
        <end position="71"/>
    </location>
</feature>
<protein>
    <recommendedName>
        <fullName evidence="2">YjeF C-terminal domain-containing protein</fullName>
    </recommendedName>
</protein>
<accession>A0A382S583</accession>
<dbReference type="InterPro" id="IPR017953">
    <property type="entry name" value="Carbohydrate_kinase_pred_CS"/>
</dbReference>
<feature type="compositionally biased region" description="Polar residues" evidence="1">
    <location>
        <begin position="73"/>
        <end position="87"/>
    </location>
</feature>
<feature type="region of interest" description="Disordered" evidence="1">
    <location>
        <begin position="71"/>
        <end position="100"/>
    </location>
</feature>
<organism evidence="3">
    <name type="scientific">marine metagenome</name>
    <dbReference type="NCBI Taxonomy" id="408172"/>
    <lineage>
        <taxon>unclassified sequences</taxon>
        <taxon>metagenomes</taxon>
        <taxon>ecological metagenomes</taxon>
    </lineage>
</organism>
<evidence type="ECO:0000259" key="2">
    <source>
        <dbReference type="PROSITE" id="PS51383"/>
    </source>
</evidence>
<evidence type="ECO:0000313" key="3">
    <source>
        <dbReference type="EMBL" id="SVD04732.1"/>
    </source>
</evidence>
<dbReference type="PROSITE" id="PS51383">
    <property type="entry name" value="YJEF_C_3"/>
    <property type="match status" value="1"/>
</dbReference>
<proteinExistence type="predicted"/>
<dbReference type="EMBL" id="UINC01126326">
    <property type="protein sequence ID" value="SVD04732.1"/>
    <property type="molecule type" value="Genomic_DNA"/>
</dbReference>
<feature type="non-terminal residue" evidence="3">
    <location>
        <position position="1"/>
    </location>
</feature>
<dbReference type="Gene3D" id="3.40.1190.20">
    <property type="match status" value="1"/>
</dbReference>
<dbReference type="InterPro" id="IPR000631">
    <property type="entry name" value="CARKD"/>
</dbReference>
<name>A0A382S583_9ZZZZ</name>
<sequence>ATPGLASAGTGDVLAGIIGGLVAQGVDPFDAATCGVYLHGAAAQSLSQTIGDAGLMAGDLLSQIPKQIKQLKDSSGNRIGPRTSTLRDSIGPNIRGQRGG</sequence>
<dbReference type="AlphaFoldDB" id="A0A382S583"/>
<gene>
    <name evidence="3" type="ORF">METZ01_LOCUS357586</name>
</gene>
<dbReference type="GO" id="GO:0016836">
    <property type="term" value="F:hydro-lyase activity"/>
    <property type="evidence" value="ECO:0007669"/>
    <property type="project" value="InterPro"/>
</dbReference>
<dbReference type="PROSITE" id="PS01050">
    <property type="entry name" value="YJEF_C_2"/>
    <property type="match status" value="1"/>
</dbReference>
<dbReference type="Pfam" id="PF01256">
    <property type="entry name" value="Carb_kinase"/>
    <property type="match status" value="1"/>
</dbReference>
<dbReference type="InterPro" id="IPR029056">
    <property type="entry name" value="Ribokinase-like"/>
</dbReference>
<dbReference type="SUPFAM" id="SSF53613">
    <property type="entry name" value="Ribokinase-like"/>
    <property type="match status" value="1"/>
</dbReference>
<evidence type="ECO:0000256" key="1">
    <source>
        <dbReference type="SAM" id="MobiDB-lite"/>
    </source>
</evidence>